<feature type="transmembrane region" description="Helical" evidence="1">
    <location>
        <begin position="39"/>
        <end position="59"/>
    </location>
</feature>
<evidence type="ECO:0000313" key="3">
    <source>
        <dbReference type="EMBL" id="KAA8886631.1"/>
    </source>
</evidence>
<keyword evidence="4" id="KW-1185">Reference proteome</keyword>
<evidence type="ECO:0000256" key="1">
    <source>
        <dbReference type="SAM" id="Phobius"/>
    </source>
</evidence>
<reference evidence="3 4" key="1">
    <citation type="submission" date="2019-09" db="EMBL/GenBank/DDBJ databases">
        <authorList>
            <person name="Wang X."/>
        </authorList>
    </citation>
    <scope>NUCLEOTIDE SEQUENCE [LARGE SCALE GENOMIC DNA]</scope>
    <source>
        <strain evidence="3 4">CICC 11023</strain>
    </source>
</reference>
<accession>A0A5N0EGX4</accession>
<sequence length="357" mass="38820">MNSAPPVFTTVVIAFVLAIVCGRWWLVNESLTDRLINRALTWDIGAVAGYGVVAGIGFPDVGQRVFMAIGFLTLSNTCGFIALLGGADQRTTWQRQRAYDSVAASAGLLVLLCAVAGEIGLFPASMRVVDWDGLLWVAADIFLIAIAVTLGRACVRELRAAAATAGETLTYWALFAVACYTVCASTYRTLHTLSGASPQDLGTAWAVGSFVMLAILATLISMPLVSALLVRAGLDRESRWCRRLRPLWHDLTAAVPEVVLPFDHEDRPGSSARLYRMTVEIRDALLHLKQYVPDPSATETTDLRTYVRDIAEAARLKQHGRPPAYPGRAVQFPAGDRTTELSSLLALSREWAADRSR</sequence>
<feature type="transmembrane region" description="Helical" evidence="1">
    <location>
        <begin position="171"/>
        <end position="190"/>
    </location>
</feature>
<keyword evidence="1" id="KW-1133">Transmembrane helix</keyword>
<dbReference type="Pfam" id="PF20182">
    <property type="entry name" value="DUF6545"/>
    <property type="match status" value="1"/>
</dbReference>
<dbReference type="NCBIfam" id="NF042915">
    <property type="entry name" value="MAB_1171c_fam"/>
    <property type="match status" value="1"/>
</dbReference>
<keyword evidence="1" id="KW-0472">Membrane</keyword>
<feature type="transmembrane region" description="Helical" evidence="1">
    <location>
        <begin position="65"/>
        <end position="86"/>
    </location>
</feature>
<feature type="domain" description="DUF6545" evidence="2">
    <location>
        <begin position="235"/>
        <end position="352"/>
    </location>
</feature>
<dbReference type="EMBL" id="VXLC01000011">
    <property type="protein sequence ID" value="KAA8886631.1"/>
    <property type="molecule type" value="Genomic_DNA"/>
</dbReference>
<keyword evidence="1" id="KW-0812">Transmembrane</keyword>
<dbReference type="InterPro" id="IPR050039">
    <property type="entry name" value="MAB_1171c-like"/>
</dbReference>
<dbReference type="OrthoDB" id="4772902at2"/>
<feature type="transmembrane region" description="Helical" evidence="1">
    <location>
        <begin position="98"/>
        <end position="121"/>
    </location>
</feature>
<dbReference type="RefSeq" id="WP_150404090.1">
    <property type="nucleotide sequence ID" value="NZ_JBHJYQ010000013.1"/>
</dbReference>
<gene>
    <name evidence="3" type="ORF">F3087_22930</name>
</gene>
<dbReference type="InterPro" id="IPR046675">
    <property type="entry name" value="DUF6545"/>
</dbReference>
<name>A0A5N0EGX4_9NOCA</name>
<dbReference type="Proteomes" id="UP000323876">
    <property type="component" value="Unassembled WGS sequence"/>
</dbReference>
<protein>
    <recommendedName>
        <fullName evidence="2">DUF6545 domain-containing protein</fullName>
    </recommendedName>
</protein>
<feature type="transmembrane region" description="Helical" evidence="1">
    <location>
        <begin position="6"/>
        <end position="27"/>
    </location>
</feature>
<evidence type="ECO:0000313" key="4">
    <source>
        <dbReference type="Proteomes" id="UP000323876"/>
    </source>
</evidence>
<feature type="transmembrane region" description="Helical" evidence="1">
    <location>
        <begin position="210"/>
        <end position="234"/>
    </location>
</feature>
<dbReference type="AlphaFoldDB" id="A0A5N0EGX4"/>
<comment type="caution">
    <text evidence="3">The sequence shown here is derived from an EMBL/GenBank/DDBJ whole genome shotgun (WGS) entry which is preliminary data.</text>
</comment>
<feature type="transmembrane region" description="Helical" evidence="1">
    <location>
        <begin position="133"/>
        <end position="150"/>
    </location>
</feature>
<evidence type="ECO:0000259" key="2">
    <source>
        <dbReference type="Pfam" id="PF20182"/>
    </source>
</evidence>
<proteinExistence type="predicted"/>
<organism evidence="3 4">
    <name type="scientific">Nocardia colli</name>
    <dbReference type="NCBI Taxonomy" id="2545717"/>
    <lineage>
        <taxon>Bacteria</taxon>
        <taxon>Bacillati</taxon>
        <taxon>Actinomycetota</taxon>
        <taxon>Actinomycetes</taxon>
        <taxon>Mycobacteriales</taxon>
        <taxon>Nocardiaceae</taxon>
        <taxon>Nocardia</taxon>
    </lineage>
</organism>